<dbReference type="InterPro" id="IPR011992">
    <property type="entry name" value="EF-hand-dom_pair"/>
</dbReference>
<evidence type="ECO:0000256" key="2">
    <source>
        <dbReference type="ARBA" id="ARBA00022490"/>
    </source>
</evidence>
<evidence type="ECO:0000256" key="4">
    <source>
        <dbReference type="SAM" id="MobiDB-lite"/>
    </source>
</evidence>
<proteinExistence type="predicted"/>
<dbReference type="GO" id="GO:0000226">
    <property type="term" value="P:microtubule cytoskeleton organization"/>
    <property type="evidence" value="ECO:0007669"/>
    <property type="project" value="TreeGrafter"/>
</dbReference>
<dbReference type="GO" id="GO:0005737">
    <property type="term" value="C:cytoplasm"/>
    <property type="evidence" value="ECO:0007669"/>
    <property type="project" value="UniProtKB-SubCell"/>
</dbReference>
<feature type="compositionally biased region" description="Pro residues" evidence="4">
    <location>
        <begin position="15"/>
        <end position="24"/>
    </location>
</feature>
<evidence type="ECO:0000256" key="3">
    <source>
        <dbReference type="ARBA" id="ARBA00022837"/>
    </source>
</evidence>
<dbReference type="GO" id="GO:0035303">
    <property type="term" value="P:regulation of dephosphorylation"/>
    <property type="evidence" value="ECO:0007669"/>
    <property type="project" value="InterPro"/>
</dbReference>
<feature type="region of interest" description="Disordered" evidence="4">
    <location>
        <begin position="1"/>
        <end position="93"/>
    </location>
</feature>
<dbReference type="GO" id="GO:0005819">
    <property type="term" value="C:spindle"/>
    <property type="evidence" value="ECO:0007669"/>
    <property type="project" value="TreeGrafter"/>
</dbReference>
<dbReference type="PANTHER" id="PTHR12085">
    <property type="entry name" value="SERINE/THREONINE-PROTEIN PHOSPHATASE 2A REGULATORY SUBUNIT B'' SUBUNIT GAMMA"/>
    <property type="match status" value="1"/>
</dbReference>
<dbReference type="InterPro" id="IPR039865">
    <property type="entry name" value="PPP2R3C"/>
</dbReference>
<dbReference type="AlphaFoldDB" id="A0A9W7ART9"/>
<dbReference type="EMBL" id="BRXY01000216">
    <property type="protein sequence ID" value="GMH78021.1"/>
    <property type="molecule type" value="Genomic_DNA"/>
</dbReference>
<evidence type="ECO:0008006" key="7">
    <source>
        <dbReference type="Google" id="ProtNLM"/>
    </source>
</evidence>
<dbReference type="GO" id="GO:0030865">
    <property type="term" value="P:cortical cytoskeleton organization"/>
    <property type="evidence" value="ECO:0007669"/>
    <property type="project" value="TreeGrafter"/>
</dbReference>
<reference evidence="6" key="1">
    <citation type="journal article" date="2023" name="Commun. Biol.">
        <title>Genome analysis of Parmales, the sister group of diatoms, reveals the evolutionary specialization of diatoms from phago-mixotrophs to photoautotrophs.</title>
        <authorList>
            <person name="Ban H."/>
            <person name="Sato S."/>
            <person name="Yoshikawa S."/>
            <person name="Yamada K."/>
            <person name="Nakamura Y."/>
            <person name="Ichinomiya M."/>
            <person name="Sato N."/>
            <person name="Blanc-Mathieu R."/>
            <person name="Endo H."/>
            <person name="Kuwata A."/>
            <person name="Ogata H."/>
        </authorList>
    </citation>
    <scope>NUCLEOTIDE SEQUENCE [LARGE SCALE GENOMIC DNA]</scope>
    <source>
        <strain evidence="6">NIES 3701</strain>
    </source>
</reference>
<dbReference type="SUPFAM" id="SSF47473">
    <property type="entry name" value="EF-hand"/>
    <property type="match status" value="1"/>
</dbReference>
<protein>
    <recommendedName>
        <fullName evidence="7">Serine/threonine-protein phosphatase 2A regulatory subunit B'' subunit gamma</fullName>
    </recommendedName>
</protein>
<dbReference type="PANTHER" id="PTHR12085:SF3">
    <property type="entry name" value="SERINE_THREONINE-PROTEIN PHOSPHATASE 2A REGULATORY SUBUNIT B'' SUBUNIT GAMMA"/>
    <property type="match status" value="1"/>
</dbReference>
<evidence type="ECO:0000313" key="5">
    <source>
        <dbReference type="EMBL" id="GMH78021.1"/>
    </source>
</evidence>
<dbReference type="CDD" id="cd21505">
    <property type="entry name" value="PPP2R3C"/>
    <property type="match status" value="1"/>
</dbReference>
<evidence type="ECO:0000313" key="6">
    <source>
        <dbReference type="Proteomes" id="UP001165085"/>
    </source>
</evidence>
<evidence type="ECO:0000256" key="1">
    <source>
        <dbReference type="ARBA" id="ARBA00004496"/>
    </source>
</evidence>
<dbReference type="OrthoDB" id="10265007at2759"/>
<dbReference type="Gene3D" id="1.10.238.10">
    <property type="entry name" value="EF-hand"/>
    <property type="match status" value="1"/>
</dbReference>
<comment type="subcellular location">
    <subcellularLocation>
        <location evidence="1">Cytoplasm</location>
    </subcellularLocation>
</comment>
<dbReference type="InterPro" id="IPR018247">
    <property type="entry name" value="EF_Hand_1_Ca_BS"/>
</dbReference>
<gene>
    <name evidence="5" type="ORF">TrST_g10614</name>
</gene>
<keyword evidence="2" id="KW-0963">Cytoplasm</keyword>
<organism evidence="5 6">
    <name type="scientific">Triparma strigata</name>
    <dbReference type="NCBI Taxonomy" id="1606541"/>
    <lineage>
        <taxon>Eukaryota</taxon>
        <taxon>Sar</taxon>
        <taxon>Stramenopiles</taxon>
        <taxon>Ochrophyta</taxon>
        <taxon>Bolidophyceae</taxon>
        <taxon>Parmales</taxon>
        <taxon>Triparmaceae</taxon>
        <taxon>Triparma</taxon>
    </lineage>
</organism>
<keyword evidence="3" id="KW-0106">Calcium</keyword>
<sequence length="492" mass="55405">MSEEHISFQYIPRFWNPPPPPPPAVSVQAKQDAGDNQPSPLVRSASASSINAGDPPVLIRGSSTNSSGGGSSGAAEKENSSPQTPQTPPENPLQARVRQIAKAKFLAAKESSLLNFEELAAIESLLNKSGQRDNVNSTEPVMLTYEDFCALRPQVPKRALRYMSPAFFLSFNPDSSGRISATAFFKRLCSSICIAKTRITLQFYDQSNRGTLRETDVENYIFNLIPDLPPLANMSTAFHPFYVFTATRRFMFFLDPKRTGSIPIKRLVTSSIMEELLELGMEGKEASTNWFSSENSLRVYSQYLELDKDQNGLLSKTELQNYTGSDRQPVRLTPAFIDRIFDEITTYQTSTNPNEKKGTGEMDYKTFLDFVLAMENKKSKEGLRYFWRLLSFGKDYLDSFAINYFFRDIVQILSDNNIEAARLSDVKDEIFDMVKPQDQLRITLNDLIRSGCGDTVVEMLIDINGFWAYDNRESLVYDDDEEEGGGENESPS</sequence>
<keyword evidence="6" id="KW-1185">Reference proteome</keyword>
<comment type="caution">
    <text evidence="5">The sequence shown here is derived from an EMBL/GenBank/DDBJ whole genome shotgun (WGS) entry which is preliminary data.</text>
</comment>
<accession>A0A9W7ART9</accession>
<dbReference type="Proteomes" id="UP001165085">
    <property type="component" value="Unassembled WGS sequence"/>
</dbReference>
<dbReference type="PROSITE" id="PS00018">
    <property type="entry name" value="EF_HAND_1"/>
    <property type="match status" value="1"/>
</dbReference>
<feature type="compositionally biased region" description="Polar residues" evidence="4">
    <location>
        <begin position="34"/>
        <end position="51"/>
    </location>
</feature>
<name>A0A9W7ART9_9STRA</name>